<name>A0A3P1CXR3_9BACT</name>
<proteinExistence type="predicted"/>
<sequence>MNDTVYVTEILQRLKTTDDPSLFDALFLVYIHRYRQVLSNTVTFTVVEKTPFTLGNPGHYN</sequence>
<dbReference type="Proteomes" id="UP000274271">
    <property type="component" value="Unassembled WGS sequence"/>
</dbReference>
<gene>
    <name evidence="1" type="ORF">EHT87_08090</name>
</gene>
<keyword evidence="2" id="KW-1185">Reference proteome</keyword>
<comment type="caution">
    <text evidence="1">The sequence shown here is derived from an EMBL/GenBank/DDBJ whole genome shotgun (WGS) entry which is preliminary data.</text>
</comment>
<evidence type="ECO:0000313" key="2">
    <source>
        <dbReference type="Proteomes" id="UP000274271"/>
    </source>
</evidence>
<dbReference type="RefSeq" id="WP_124905599.1">
    <property type="nucleotide sequence ID" value="NZ_RQJP01000001.1"/>
</dbReference>
<organism evidence="1 2">
    <name type="scientific">Larkinella knui</name>
    <dbReference type="NCBI Taxonomy" id="2025310"/>
    <lineage>
        <taxon>Bacteria</taxon>
        <taxon>Pseudomonadati</taxon>
        <taxon>Bacteroidota</taxon>
        <taxon>Cytophagia</taxon>
        <taxon>Cytophagales</taxon>
        <taxon>Spirosomataceae</taxon>
        <taxon>Larkinella</taxon>
    </lineage>
</organism>
<accession>A0A3P1CXR3</accession>
<dbReference type="OrthoDB" id="965115at2"/>
<evidence type="ECO:0000313" key="1">
    <source>
        <dbReference type="EMBL" id="RRB18222.1"/>
    </source>
</evidence>
<protein>
    <submittedName>
        <fullName evidence="1">Uncharacterized protein</fullName>
    </submittedName>
</protein>
<dbReference type="EMBL" id="RQJP01000001">
    <property type="protein sequence ID" value="RRB18222.1"/>
    <property type="molecule type" value="Genomic_DNA"/>
</dbReference>
<reference evidence="1 2" key="1">
    <citation type="submission" date="2018-11" db="EMBL/GenBank/DDBJ databases">
        <authorList>
            <person name="Zhou Z."/>
            <person name="Wang G."/>
        </authorList>
    </citation>
    <scope>NUCLEOTIDE SEQUENCE [LARGE SCALE GENOMIC DNA]</scope>
    <source>
        <strain evidence="1 2">KCTC42998</strain>
    </source>
</reference>
<dbReference type="AlphaFoldDB" id="A0A3P1CXR3"/>